<dbReference type="GO" id="GO:0031417">
    <property type="term" value="C:NatC complex"/>
    <property type="evidence" value="ECO:0007669"/>
    <property type="project" value="InterPro"/>
</dbReference>
<dbReference type="PANTHER" id="PTHR21373:SF0">
    <property type="entry name" value="N-ALPHA-ACETYLTRANSFERASE 35, NATC AUXILIARY SUBUNIT"/>
    <property type="match status" value="1"/>
</dbReference>
<evidence type="ECO:0000313" key="3">
    <source>
        <dbReference type="EMBL" id="KAK8380632.1"/>
    </source>
</evidence>
<dbReference type="PANTHER" id="PTHR21373">
    <property type="entry name" value="GLUCOSE REPRESSIBLE PROTEIN MAK10"/>
    <property type="match status" value="1"/>
</dbReference>
<name>A0AAW0T2Z3_SCYPA</name>
<evidence type="ECO:0000256" key="1">
    <source>
        <dbReference type="SAM" id="Phobius"/>
    </source>
</evidence>
<feature type="domain" description="NAA35-like N-terminal" evidence="2">
    <location>
        <begin position="59"/>
        <end position="162"/>
    </location>
</feature>
<feature type="transmembrane region" description="Helical" evidence="1">
    <location>
        <begin position="264"/>
        <end position="287"/>
    </location>
</feature>
<feature type="transmembrane region" description="Helical" evidence="1">
    <location>
        <begin position="347"/>
        <end position="366"/>
    </location>
</feature>
<evidence type="ECO:0000313" key="4">
    <source>
        <dbReference type="Proteomes" id="UP001487740"/>
    </source>
</evidence>
<dbReference type="InterPro" id="IPR007244">
    <property type="entry name" value="Naa35_N"/>
</dbReference>
<evidence type="ECO:0000259" key="2">
    <source>
        <dbReference type="Pfam" id="PF04112"/>
    </source>
</evidence>
<dbReference type="Pfam" id="PF04112">
    <property type="entry name" value="Mak10"/>
    <property type="match status" value="1"/>
</dbReference>
<keyword evidence="1" id="KW-1133">Transmembrane helix</keyword>
<organism evidence="3 4">
    <name type="scientific">Scylla paramamosain</name>
    <name type="common">Mud crab</name>
    <dbReference type="NCBI Taxonomy" id="85552"/>
    <lineage>
        <taxon>Eukaryota</taxon>
        <taxon>Metazoa</taxon>
        <taxon>Ecdysozoa</taxon>
        <taxon>Arthropoda</taxon>
        <taxon>Crustacea</taxon>
        <taxon>Multicrustacea</taxon>
        <taxon>Malacostraca</taxon>
        <taxon>Eumalacostraca</taxon>
        <taxon>Eucarida</taxon>
        <taxon>Decapoda</taxon>
        <taxon>Pleocyemata</taxon>
        <taxon>Brachyura</taxon>
        <taxon>Eubrachyura</taxon>
        <taxon>Portunoidea</taxon>
        <taxon>Portunidae</taxon>
        <taxon>Portuninae</taxon>
        <taxon>Scylla</taxon>
    </lineage>
</organism>
<feature type="transmembrane region" description="Helical" evidence="1">
    <location>
        <begin position="294"/>
        <end position="314"/>
    </location>
</feature>
<gene>
    <name evidence="3" type="ORF">O3P69_007912</name>
</gene>
<keyword evidence="1" id="KW-0472">Membrane</keyword>
<comment type="caution">
    <text evidence="3">The sequence shown here is derived from an EMBL/GenBank/DDBJ whole genome shotgun (WGS) entry which is preliminary data.</text>
</comment>
<sequence length="378" mass="42230">MRIKITTLKMAASSAETSLEKNEFTPNISSTMPPRPEVTYNWINITSEFFHATKDLQLGELLHDDIFGLFEAMSAIEMMDPKMDAGMMCNRGKKVLNFDQAVKAGALKLNNLTMEELVGIMDSMLACLVTWLEGHSAAQTILTCLYLHKPLSIEDRALRAFSIQTLKLIAIINNVVHRSYQFQSLKPPSSSRGTTQAPPRPHLRRVSPATHLLGVSAYQWLRRGKRGIESTIETCCSLCWSIIPCVPLPVPSGVAGRWFNLEDSAWICVINIFIYITNSLSSATVFGRVYTFRCILVHCGVTAIYEVYTLWYVIVHCDDSANTPGSRAQSPGLRHSNGHVFDVSKSYYWLVSIYGWAFDALALYWCERNGCQGGSSPP</sequence>
<dbReference type="AlphaFoldDB" id="A0AAW0T2Z3"/>
<protein>
    <recommendedName>
        <fullName evidence="2">NAA35-like N-terminal domain-containing protein</fullName>
    </recommendedName>
</protein>
<dbReference type="EMBL" id="JARAKH010000041">
    <property type="protein sequence ID" value="KAK8380632.1"/>
    <property type="molecule type" value="Genomic_DNA"/>
</dbReference>
<dbReference type="InterPro" id="IPR057983">
    <property type="entry name" value="NAA35-like_N"/>
</dbReference>
<keyword evidence="1" id="KW-0812">Transmembrane</keyword>
<keyword evidence="4" id="KW-1185">Reference proteome</keyword>
<dbReference type="Proteomes" id="UP001487740">
    <property type="component" value="Unassembled WGS sequence"/>
</dbReference>
<reference evidence="3 4" key="1">
    <citation type="submission" date="2023-03" db="EMBL/GenBank/DDBJ databases">
        <title>High-quality genome of Scylla paramamosain provides insights in environmental adaptation.</title>
        <authorList>
            <person name="Zhang L."/>
        </authorList>
    </citation>
    <scope>NUCLEOTIDE SEQUENCE [LARGE SCALE GENOMIC DNA]</scope>
    <source>
        <strain evidence="3">LZ_2023a</strain>
        <tissue evidence="3">Muscle</tissue>
    </source>
</reference>
<accession>A0AAW0T2Z3</accession>
<proteinExistence type="predicted"/>